<feature type="transmembrane region" description="Helical" evidence="5">
    <location>
        <begin position="271"/>
        <end position="292"/>
    </location>
</feature>
<dbReference type="Proteomes" id="UP000031971">
    <property type="component" value="Unassembled WGS sequence"/>
</dbReference>
<keyword evidence="5" id="KW-1003">Cell membrane</keyword>
<feature type="transmembrane region" description="Helical" evidence="5">
    <location>
        <begin position="170"/>
        <end position="198"/>
    </location>
</feature>
<evidence type="ECO:0000313" key="7">
    <source>
        <dbReference type="Proteomes" id="UP000031971"/>
    </source>
</evidence>
<keyword evidence="7" id="KW-1185">Reference proteome</keyword>
<keyword evidence="3 5" id="KW-1133">Transmembrane helix</keyword>
<dbReference type="InterPro" id="IPR051598">
    <property type="entry name" value="TSUP/Inactive_protease-like"/>
</dbReference>
<dbReference type="AlphaFoldDB" id="A0A0C2YW16"/>
<feature type="transmembrane region" description="Helical" evidence="5">
    <location>
        <begin position="204"/>
        <end position="227"/>
    </location>
</feature>
<name>A0A0C2YW16_PARME</name>
<dbReference type="PANTHER" id="PTHR43701:SF12">
    <property type="entry name" value="MEMBRANE TRANSPORTER PROTEIN YTNM-RELATED"/>
    <property type="match status" value="1"/>
</dbReference>
<gene>
    <name evidence="6" type="ORF">CCC_03526</name>
</gene>
<dbReference type="PANTHER" id="PTHR43701">
    <property type="entry name" value="MEMBRANE TRANSPORTER PROTEIN MJ0441-RELATED"/>
    <property type="match status" value="1"/>
</dbReference>
<feature type="transmembrane region" description="Helical" evidence="5">
    <location>
        <begin position="84"/>
        <end position="105"/>
    </location>
</feature>
<keyword evidence="2 5" id="KW-0812">Transmembrane</keyword>
<dbReference type="RefSeq" id="WP_009870653.1">
    <property type="nucleotide sequence ID" value="NZ_JXSL01000025.1"/>
</dbReference>
<proteinExistence type="inferred from homology"/>
<evidence type="ECO:0000256" key="1">
    <source>
        <dbReference type="ARBA" id="ARBA00004141"/>
    </source>
</evidence>
<accession>A0A0C2YW16</accession>
<dbReference type="STRING" id="272627.CCC_03526"/>
<evidence type="ECO:0000256" key="4">
    <source>
        <dbReference type="ARBA" id="ARBA00023136"/>
    </source>
</evidence>
<evidence type="ECO:0000256" key="2">
    <source>
        <dbReference type="ARBA" id="ARBA00022692"/>
    </source>
</evidence>
<dbReference type="Pfam" id="PF01925">
    <property type="entry name" value="TauE"/>
    <property type="match status" value="1"/>
</dbReference>
<organism evidence="6 7">
    <name type="scientific">Paramagnetospirillum magnetotacticum MS-1</name>
    <dbReference type="NCBI Taxonomy" id="272627"/>
    <lineage>
        <taxon>Bacteria</taxon>
        <taxon>Pseudomonadati</taxon>
        <taxon>Pseudomonadota</taxon>
        <taxon>Alphaproteobacteria</taxon>
        <taxon>Rhodospirillales</taxon>
        <taxon>Magnetospirillaceae</taxon>
        <taxon>Paramagnetospirillum</taxon>
    </lineage>
</organism>
<protein>
    <recommendedName>
        <fullName evidence="5">Probable membrane transporter protein</fullName>
    </recommendedName>
</protein>
<comment type="caution">
    <text evidence="6">The sequence shown here is derived from an EMBL/GenBank/DDBJ whole genome shotgun (WGS) entry which is preliminary data.</text>
</comment>
<dbReference type="EMBL" id="JXSL01000025">
    <property type="protein sequence ID" value="KIL99308.1"/>
    <property type="molecule type" value="Genomic_DNA"/>
</dbReference>
<feature type="transmembrane region" description="Helical" evidence="5">
    <location>
        <begin position="12"/>
        <end position="32"/>
    </location>
</feature>
<keyword evidence="4 5" id="KW-0472">Membrane</keyword>
<evidence type="ECO:0000256" key="5">
    <source>
        <dbReference type="RuleBase" id="RU363041"/>
    </source>
</evidence>
<dbReference type="OrthoDB" id="9779078at2"/>
<reference evidence="6 7" key="1">
    <citation type="submission" date="2015-01" db="EMBL/GenBank/DDBJ databases">
        <title>Genome Sequence of Magnetospirillum magnetotacticum Strain MS-1.</title>
        <authorList>
            <person name="Marinov G.K."/>
            <person name="Smalley M.D."/>
            <person name="DeSalvo G."/>
        </authorList>
    </citation>
    <scope>NUCLEOTIDE SEQUENCE [LARGE SCALE GENOMIC DNA]</scope>
    <source>
        <strain evidence="6 7">MS-1</strain>
    </source>
</reference>
<feature type="transmembrane region" description="Helical" evidence="5">
    <location>
        <begin position="38"/>
        <end position="63"/>
    </location>
</feature>
<comment type="similarity">
    <text evidence="5">Belongs to the 4-toluene sulfonate uptake permease (TSUP) (TC 2.A.102) family.</text>
</comment>
<comment type="subcellular location">
    <subcellularLocation>
        <location evidence="5">Cell membrane</location>
        <topology evidence="5">Multi-pass membrane protein</topology>
    </subcellularLocation>
    <subcellularLocation>
        <location evidence="1">Membrane</location>
        <topology evidence="1">Multi-pass membrane protein</topology>
    </subcellularLocation>
</comment>
<sequence>MPNIYLPIAEQSVGIFSLLAVGGGIGILSGIFGVGGGFLLTPLLIMLGIPPAVAVASGANQVLGSSVSGVFAHWRRRNVDVKMAVFLLVGGFAGSGVGVWLFALLKRLGQIDLVISLSYVGFLGSVGLLMLIETLMSMRAGAAGRPPGRRHVHHSWHGLPFRTRFPRSGLYISALLPLGVGAFGGLLAALMGVGGGFILVPLMIYILGMPTAVVVGTSLFQMIFVTANVTLLQAMTTHTVDLPLALILLVGGAVGAQFGSRLGERLGGEKLRLLLALIVLAVCAEMTGTLVVPPEDPFSIE</sequence>
<evidence type="ECO:0000256" key="3">
    <source>
        <dbReference type="ARBA" id="ARBA00022989"/>
    </source>
</evidence>
<evidence type="ECO:0000313" key="6">
    <source>
        <dbReference type="EMBL" id="KIL99308.1"/>
    </source>
</evidence>
<feature type="transmembrane region" description="Helical" evidence="5">
    <location>
        <begin position="111"/>
        <end position="132"/>
    </location>
</feature>
<dbReference type="GO" id="GO:0005886">
    <property type="term" value="C:plasma membrane"/>
    <property type="evidence" value="ECO:0007669"/>
    <property type="project" value="UniProtKB-SubCell"/>
</dbReference>
<dbReference type="InterPro" id="IPR002781">
    <property type="entry name" value="TM_pro_TauE-like"/>
</dbReference>